<reference evidence="1" key="1">
    <citation type="journal article" date="2014" name="Front. Microbiol.">
        <title>High frequency of phylogenetically diverse reductive dehalogenase-homologous genes in deep subseafloor sedimentary metagenomes.</title>
        <authorList>
            <person name="Kawai M."/>
            <person name="Futagami T."/>
            <person name="Toyoda A."/>
            <person name="Takaki Y."/>
            <person name="Nishi S."/>
            <person name="Hori S."/>
            <person name="Arai W."/>
            <person name="Tsubouchi T."/>
            <person name="Morono Y."/>
            <person name="Uchiyama I."/>
            <person name="Ito T."/>
            <person name="Fujiyama A."/>
            <person name="Inagaki F."/>
            <person name="Takami H."/>
        </authorList>
    </citation>
    <scope>NUCLEOTIDE SEQUENCE</scope>
    <source>
        <strain evidence="1">Expedition CK06-06</strain>
    </source>
</reference>
<name>X1HXU6_9ZZZZ</name>
<sequence>MRGISNEKNKVARANFWRITSFQFAKDFGYQESPEGYLSKCHLCLDLRKHLVSKKEFEELTPKEFYLHLE</sequence>
<protein>
    <submittedName>
        <fullName evidence="1">Uncharacterized protein</fullName>
    </submittedName>
</protein>
<organism evidence="1">
    <name type="scientific">marine sediment metagenome</name>
    <dbReference type="NCBI Taxonomy" id="412755"/>
    <lineage>
        <taxon>unclassified sequences</taxon>
        <taxon>metagenomes</taxon>
        <taxon>ecological metagenomes</taxon>
    </lineage>
</organism>
<evidence type="ECO:0000313" key="1">
    <source>
        <dbReference type="EMBL" id="GAH50113.1"/>
    </source>
</evidence>
<dbReference type="EMBL" id="BARU01023177">
    <property type="protein sequence ID" value="GAH50113.1"/>
    <property type="molecule type" value="Genomic_DNA"/>
</dbReference>
<comment type="caution">
    <text evidence="1">The sequence shown here is derived from an EMBL/GenBank/DDBJ whole genome shotgun (WGS) entry which is preliminary data.</text>
</comment>
<accession>X1HXU6</accession>
<gene>
    <name evidence="1" type="ORF">S03H2_37647</name>
</gene>
<proteinExistence type="predicted"/>
<dbReference type="AlphaFoldDB" id="X1HXU6"/>